<dbReference type="InterPro" id="IPR020059">
    <property type="entry name" value="Glu/Gln-tRNA-synth_Ib_codon-bd"/>
</dbReference>
<dbReference type="InterPro" id="IPR000924">
    <property type="entry name" value="Glu/Gln-tRNA-synth"/>
</dbReference>
<dbReference type="InterPro" id="IPR001412">
    <property type="entry name" value="aa-tRNA-synth_I_CS"/>
</dbReference>
<dbReference type="GO" id="GO:0010494">
    <property type="term" value="C:cytoplasmic stress granule"/>
    <property type="evidence" value="ECO:0007669"/>
    <property type="project" value="EnsemblFungi"/>
</dbReference>
<comment type="similarity">
    <text evidence="2">Belongs to the class-I aminoacyl-tRNA synthetase family. Glutamate--tRNA ligase type 2 subfamily.</text>
</comment>
<keyword evidence="8 12" id="KW-0648">Protein biosynthesis</keyword>
<keyword evidence="9 12" id="KW-0030">Aminoacyl-tRNA synthetase</keyword>
<keyword evidence="4" id="KW-0963">Cytoplasm</keyword>
<dbReference type="InterPro" id="IPR020056">
    <property type="entry name" value="Rbsml_bL25/Gln-tRNA_synth_N"/>
</dbReference>
<evidence type="ECO:0000256" key="2">
    <source>
        <dbReference type="ARBA" id="ARBA00008927"/>
    </source>
</evidence>
<evidence type="ECO:0000256" key="3">
    <source>
        <dbReference type="ARBA" id="ARBA00012835"/>
    </source>
</evidence>
<dbReference type="SUPFAM" id="SSF50715">
    <property type="entry name" value="Ribosomal protein L25-like"/>
    <property type="match status" value="1"/>
</dbReference>
<dbReference type="GO" id="GO:0006424">
    <property type="term" value="P:glutamyl-tRNA aminoacylation"/>
    <property type="evidence" value="ECO:0007669"/>
    <property type="project" value="EnsemblFungi"/>
</dbReference>
<evidence type="ECO:0000313" key="17">
    <source>
        <dbReference type="Proteomes" id="UP000240830"/>
    </source>
</evidence>
<evidence type="ECO:0000256" key="11">
    <source>
        <dbReference type="ARBA" id="ARBA00048351"/>
    </source>
</evidence>
<dbReference type="FunFam" id="2.40.240.10:FF:000004">
    <property type="entry name" value="Glutamyl-tRNA synthetase, cytoplasmic"/>
    <property type="match status" value="1"/>
</dbReference>
<dbReference type="InterPro" id="IPR020058">
    <property type="entry name" value="Glu/Gln-tRNA-synth_Ib_cat-dom"/>
</dbReference>
<evidence type="ECO:0000256" key="1">
    <source>
        <dbReference type="ARBA" id="ARBA00004496"/>
    </source>
</evidence>
<comment type="caution">
    <text evidence="16">The sequence shown here is derived from an EMBL/GenBank/DDBJ whole genome shotgun (WGS) entry which is preliminary data.</text>
</comment>
<dbReference type="Pfam" id="PF03950">
    <property type="entry name" value="tRNA-synt_1c_C"/>
    <property type="match status" value="1"/>
</dbReference>
<dbReference type="Gene3D" id="1.20.1050.130">
    <property type="match status" value="1"/>
</dbReference>
<dbReference type="STRING" id="1246581.A0A2H9TN84"/>
<dbReference type="InterPro" id="IPR004526">
    <property type="entry name" value="Glu-tRNA-synth_arc/euk"/>
</dbReference>
<dbReference type="Pfam" id="PF20974">
    <property type="entry name" value="tRNA-synt_1c_C2"/>
    <property type="match status" value="1"/>
</dbReference>
<dbReference type="PANTHER" id="PTHR43097:SF5">
    <property type="entry name" value="GLUTAMATE--TRNA LIGASE"/>
    <property type="match status" value="1"/>
</dbReference>
<dbReference type="SUPFAM" id="SSF52374">
    <property type="entry name" value="Nucleotidylyl transferase"/>
    <property type="match status" value="1"/>
</dbReference>
<dbReference type="OrthoDB" id="10250478at2759"/>
<dbReference type="Pfam" id="PF00749">
    <property type="entry name" value="tRNA-synt_1c"/>
    <property type="match status" value="1"/>
</dbReference>
<evidence type="ECO:0000259" key="15">
    <source>
        <dbReference type="Pfam" id="PF20974"/>
    </source>
</evidence>
<reference evidence="16 17" key="1">
    <citation type="submission" date="2016-10" db="EMBL/GenBank/DDBJ databases">
        <title>The genome of Paramicrosporidium saccamoebae is the missing link in understanding Cryptomycota and Microsporidia evolution.</title>
        <authorList>
            <person name="Quandt C.A."/>
            <person name="Beaudet D."/>
            <person name="Corsaro D."/>
            <person name="Michel R."/>
            <person name="Corradi N."/>
            <person name="James T."/>
        </authorList>
    </citation>
    <scope>NUCLEOTIDE SEQUENCE [LARGE SCALE GENOMIC DNA]</scope>
    <source>
        <strain evidence="16 17">KSL3</strain>
    </source>
</reference>
<evidence type="ECO:0000256" key="10">
    <source>
        <dbReference type="ARBA" id="ARBA00030865"/>
    </source>
</evidence>
<dbReference type="CDD" id="cd00807">
    <property type="entry name" value="GlnRS_core"/>
    <property type="match status" value="1"/>
</dbReference>
<evidence type="ECO:0000256" key="6">
    <source>
        <dbReference type="ARBA" id="ARBA00022741"/>
    </source>
</evidence>
<keyword evidence="5 12" id="KW-0436">Ligase</keyword>
<dbReference type="GO" id="GO:0005739">
    <property type="term" value="C:mitochondrion"/>
    <property type="evidence" value="ECO:0007669"/>
    <property type="project" value="EnsemblFungi"/>
</dbReference>
<evidence type="ECO:0000256" key="9">
    <source>
        <dbReference type="ARBA" id="ARBA00023146"/>
    </source>
</evidence>
<evidence type="ECO:0000256" key="4">
    <source>
        <dbReference type="ARBA" id="ARBA00022490"/>
    </source>
</evidence>
<keyword evidence="17" id="KW-1185">Reference proteome</keyword>
<evidence type="ECO:0000256" key="5">
    <source>
        <dbReference type="ARBA" id="ARBA00022598"/>
    </source>
</evidence>
<keyword evidence="6 12" id="KW-0547">Nucleotide-binding</keyword>
<dbReference type="PANTHER" id="PTHR43097">
    <property type="entry name" value="GLUTAMINE-TRNA LIGASE"/>
    <property type="match status" value="1"/>
</dbReference>
<dbReference type="SUPFAM" id="SSF47616">
    <property type="entry name" value="GST C-terminal domain-like"/>
    <property type="match status" value="1"/>
</dbReference>
<dbReference type="PRINTS" id="PR00987">
    <property type="entry name" value="TRNASYNTHGLU"/>
</dbReference>
<feature type="domain" description="Glutamyl/glutaminyl-tRNA synthetase class Ib anti-codon binding" evidence="14">
    <location>
        <begin position="486"/>
        <end position="577"/>
    </location>
</feature>
<evidence type="ECO:0000256" key="12">
    <source>
        <dbReference type="RuleBase" id="RU363037"/>
    </source>
</evidence>
<evidence type="ECO:0000259" key="13">
    <source>
        <dbReference type="Pfam" id="PF00749"/>
    </source>
</evidence>
<dbReference type="AlphaFoldDB" id="A0A2H9TN84"/>
<dbReference type="Gene3D" id="2.40.240.10">
    <property type="entry name" value="Ribosomal Protein L25, Chain P"/>
    <property type="match status" value="1"/>
</dbReference>
<dbReference type="EMBL" id="MTSL01000074">
    <property type="protein sequence ID" value="PJF19207.1"/>
    <property type="molecule type" value="Genomic_DNA"/>
</dbReference>
<evidence type="ECO:0000313" key="16">
    <source>
        <dbReference type="EMBL" id="PJF19207.1"/>
    </source>
</evidence>
<dbReference type="InterPro" id="IPR049437">
    <property type="entry name" value="tRNA-synt_1c_C2"/>
</dbReference>
<evidence type="ECO:0000256" key="7">
    <source>
        <dbReference type="ARBA" id="ARBA00022840"/>
    </source>
</evidence>
<dbReference type="InterPro" id="IPR011035">
    <property type="entry name" value="Ribosomal_bL25/Gln-tRNA_synth"/>
</dbReference>
<dbReference type="GO" id="GO:0004818">
    <property type="term" value="F:glutamate-tRNA ligase activity"/>
    <property type="evidence" value="ECO:0007669"/>
    <property type="project" value="UniProtKB-EC"/>
</dbReference>
<evidence type="ECO:0000256" key="8">
    <source>
        <dbReference type="ARBA" id="ARBA00022917"/>
    </source>
</evidence>
<accession>A0A2H9TN84</accession>
<dbReference type="PROSITE" id="PS00178">
    <property type="entry name" value="AA_TRNA_LIGASE_I"/>
    <property type="match status" value="1"/>
</dbReference>
<dbReference type="HAMAP" id="MF_02076">
    <property type="entry name" value="Glu_tRNA_synth_type2"/>
    <property type="match status" value="1"/>
</dbReference>
<dbReference type="Gene3D" id="3.40.50.620">
    <property type="entry name" value="HUPs"/>
    <property type="match status" value="1"/>
</dbReference>
<keyword evidence="7 12" id="KW-0067">ATP-binding</keyword>
<protein>
    <recommendedName>
        <fullName evidence="3">glutamate--tRNA ligase</fullName>
        <ecNumber evidence="3">6.1.1.17</ecNumber>
    </recommendedName>
    <alternativeName>
        <fullName evidence="10">Glutamyl-tRNA synthetase</fullName>
    </alternativeName>
</protein>
<dbReference type="Proteomes" id="UP000240830">
    <property type="component" value="Unassembled WGS sequence"/>
</dbReference>
<dbReference type="NCBIfam" id="TIGR00463">
    <property type="entry name" value="gltX_arch"/>
    <property type="match status" value="1"/>
</dbReference>
<comment type="catalytic activity">
    <reaction evidence="11">
        <text>tRNA(Glu) + L-glutamate + ATP = L-glutamyl-tRNA(Glu) + AMP + diphosphate</text>
        <dbReference type="Rhea" id="RHEA:23540"/>
        <dbReference type="Rhea" id="RHEA-COMP:9663"/>
        <dbReference type="Rhea" id="RHEA-COMP:9680"/>
        <dbReference type="ChEBI" id="CHEBI:29985"/>
        <dbReference type="ChEBI" id="CHEBI:30616"/>
        <dbReference type="ChEBI" id="CHEBI:33019"/>
        <dbReference type="ChEBI" id="CHEBI:78442"/>
        <dbReference type="ChEBI" id="CHEBI:78520"/>
        <dbReference type="ChEBI" id="CHEBI:456215"/>
        <dbReference type="EC" id="6.1.1.17"/>
    </reaction>
</comment>
<feature type="domain" description="tRNA synthetases class I (E and Q) anti-codon binding" evidence="15">
    <location>
        <begin position="590"/>
        <end position="663"/>
    </location>
</feature>
<dbReference type="InterPro" id="IPR014729">
    <property type="entry name" value="Rossmann-like_a/b/a_fold"/>
</dbReference>
<dbReference type="GO" id="GO:0005829">
    <property type="term" value="C:cytosol"/>
    <property type="evidence" value="ECO:0007669"/>
    <property type="project" value="TreeGrafter"/>
</dbReference>
<comment type="subcellular location">
    <subcellularLocation>
        <location evidence="1">Cytoplasm</location>
    </subcellularLocation>
</comment>
<proteinExistence type="inferred from homology"/>
<dbReference type="GO" id="GO:1990825">
    <property type="term" value="F:sequence-specific mRNA binding"/>
    <property type="evidence" value="ECO:0007669"/>
    <property type="project" value="EnsemblFungi"/>
</dbReference>
<dbReference type="InterPro" id="IPR036282">
    <property type="entry name" value="Glutathione-S-Trfase_C_sf"/>
</dbReference>
<name>A0A2H9TN84_9FUNG</name>
<dbReference type="GO" id="GO:0017102">
    <property type="term" value="C:methionyl glutamyl tRNA synthetase complex"/>
    <property type="evidence" value="ECO:0007669"/>
    <property type="project" value="EnsemblFungi"/>
</dbReference>
<sequence length="693" mass="77503">MTAAVAAALAASSGKLAVEYRVGGASPAVLECSPAVEGSANVAKAISTMAPESVPSSCDWVAFAETQLQGSVNFASLLKASNELNDHLRLNTFLGGNSLSIGDILCWSALRCIPAWNKSVKDNAKNIGDEVCRWFVYVSSMEAVSGAILLLQENAGKLKEKQKDQASYEIGLEGAEQGKVVTRFPPEPSGYLHIGHAKAAMLNQYFARHYNGKMIVRFDDTNPSKEKSEYEETILEDLKMLGIEGDVLSYSSNYFDQLADYCRQMIKTDKAYADDTTKEIMADERFQGIASKNRDLPVEESLRIFEEMFKGSEQGLPFCIRAKLSVDNPNKALRDPVIFRCNLTPHHRTGEKYKAYPTYDFACPIIDSIEGVTHALRTNEYHDRNPQYYWMVEALGLRKPFIWDFSRLNFVYTLLSKRKLNWFVNNNVVTGWDDPRFPTVRGIIRRGLTAAALREYILMQGPSKNSVLLEWDKLWSVNKRHIDPVAPRFVALNKDGLCRVNIVAGPPEAYTAEVMKHKKNPDLGFKNTAFSSCVFLEQEDAKSLEIGEEFTFMDWGNAIVESVNKDDGLVLSITAKLHLEGDFKKTKKKLTWLSPDPSALINVCLYDYDYLITKKKLEEDDAFENFISPVSEFITPAIGDANLAELKKGDIIQLERKGFFICDEPLGTNTPLRLIAIPDGRSKSTVSKSDVAK</sequence>
<gene>
    <name evidence="16" type="ORF">PSACC_00974</name>
</gene>
<feature type="domain" description="Glutamyl/glutaminyl-tRNA synthetase class Ib catalytic" evidence="13">
    <location>
        <begin position="179"/>
        <end position="483"/>
    </location>
</feature>
<dbReference type="EC" id="6.1.1.17" evidence="3"/>
<dbReference type="FunFam" id="3.40.50.620:FF:000070">
    <property type="entry name" value="Bifunctional glutamate/proline--tRNA ligase"/>
    <property type="match status" value="1"/>
</dbReference>
<dbReference type="GO" id="GO:0005524">
    <property type="term" value="F:ATP binding"/>
    <property type="evidence" value="ECO:0007669"/>
    <property type="project" value="UniProtKB-KW"/>
</dbReference>
<dbReference type="InterPro" id="IPR050132">
    <property type="entry name" value="Gln/Glu-tRNA_Ligase"/>
</dbReference>
<evidence type="ECO:0000259" key="14">
    <source>
        <dbReference type="Pfam" id="PF03950"/>
    </source>
</evidence>
<organism evidence="16 17">
    <name type="scientific">Paramicrosporidium saccamoebae</name>
    <dbReference type="NCBI Taxonomy" id="1246581"/>
    <lineage>
        <taxon>Eukaryota</taxon>
        <taxon>Fungi</taxon>
        <taxon>Fungi incertae sedis</taxon>
        <taxon>Cryptomycota</taxon>
        <taxon>Cryptomycota incertae sedis</taxon>
        <taxon>Paramicrosporidium</taxon>
    </lineage>
</organism>